<evidence type="ECO:0000256" key="3">
    <source>
        <dbReference type="ARBA" id="ARBA00022475"/>
    </source>
</evidence>
<dbReference type="RefSeq" id="WP_247745815.1">
    <property type="nucleotide sequence ID" value="NZ_JADKMA010000045.1"/>
</dbReference>
<comment type="subcellular location">
    <subcellularLocation>
        <location evidence="1 7">Cell membrane</location>
        <topology evidence="1 7">Multi-pass membrane protein</topology>
    </subcellularLocation>
</comment>
<keyword evidence="11" id="KW-1185">Reference proteome</keyword>
<dbReference type="PANTHER" id="PTHR30193">
    <property type="entry name" value="ABC TRANSPORTER PERMEASE PROTEIN"/>
    <property type="match status" value="1"/>
</dbReference>
<accession>A0ABS3XAA9</accession>
<dbReference type="Gene3D" id="1.10.3720.10">
    <property type="entry name" value="MetI-like"/>
    <property type="match status" value="1"/>
</dbReference>
<dbReference type="PANTHER" id="PTHR30193:SF37">
    <property type="entry name" value="INNER MEMBRANE ABC TRANSPORTER PERMEASE PROTEIN YCJO"/>
    <property type="match status" value="1"/>
</dbReference>
<feature type="transmembrane region" description="Helical" evidence="7">
    <location>
        <begin position="40"/>
        <end position="59"/>
    </location>
</feature>
<dbReference type="CDD" id="cd06261">
    <property type="entry name" value="TM_PBP2"/>
    <property type="match status" value="1"/>
</dbReference>
<feature type="region of interest" description="Disordered" evidence="8">
    <location>
        <begin position="1"/>
        <end position="34"/>
    </location>
</feature>
<evidence type="ECO:0000313" key="11">
    <source>
        <dbReference type="Proteomes" id="UP001519064"/>
    </source>
</evidence>
<feature type="compositionally biased region" description="Basic residues" evidence="8">
    <location>
        <begin position="21"/>
        <end position="34"/>
    </location>
</feature>
<evidence type="ECO:0000256" key="8">
    <source>
        <dbReference type="SAM" id="MobiDB-lite"/>
    </source>
</evidence>
<dbReference type="InterPro" id="IPR000515">
    <property type="entry name" value="MetI-like"/>
</dbReference>
<dbReference type="InterPro" id="IPR051393">
    <property type="entry name" value="ABC_transporter_permease"/>
</dbReference>
<sequence>MTTHMLSKRISADTPRATHSPARHPRPGVRPRRGATRTHPALWLFPLPAVALYIVFFALPTAQAFQYAVTDWDGLSAAFNSVGLGNFGTMATNDDLFHNATTNSLKFLLVVVVLQTGLSLLLALLLQRNSRATSALRALYFLPAILSSVSVAFVWKFMYDPNFGLINQALDTVGLHGLQSAFLGNESAAIYWVALTQVWAHTGQLMVIYIAGLQQIPRELYESADLDGAGRWQRFRFVTWPMIAPTTAIVIAYTTIQSFKAFDLILGLGGNPPKGSLDILSTRIYATFTNSQFGYAAAESIVFMLIIALVSVLQRRAVKLTQRV</sequence>
<comment type="similarity">
    <text evidence="7">Belongs to the binding-protein-dependent transport system permease family.</text>
</comment>
<evidence type="ECO:0000313" key="10">
    <source>
        <dbReference type="EMBL" id="MBO8192298.1"/>
    </source>
</evidence>
<dbReference type="InterPro" id="IPR035906">
    <property type="entry name" value="MetI-like_sf"/>
</dbReference>
<reference evidence="10 11" key="1">
    <citation type="submission" date="2020-11" db="EMBL/GenBank/DDBJ databases">
        <title>Streptomyces spirodelae sp. nov., isolated from duckweed.</title>
        <authorList>
            <person name="Saimee Y."/>
            <person name="Duangmal K."/>
        </authorList>
    </citation>
    <scope>NUCLEOTIDE SEQUENCE [LARGE SCALE GENOMIC DNA]</scope>
    <source>
        <strain evidence="10 11">S16-07</strain>
    </source>
</reference>
<comment type="caution">
    <text evidence="10">The sequence shown here is derived from an EMBL/GenBank/DDBJ whole genome shotgun (WGS) entry which is preliminary data.</text>
</comment>
<name>A0ABS3XAA9_9ACTN</name>
<keyword evidence="2 7" id="KW-0813">Transport</keyword>
<evidence type="ECO:0000256" key="1">
    <source>
        <dbReference type="ARBA" id="ARBA00004651"/>
    </source>
</evidence>
<organism evidence="10 11">
    <name type="scientific">Streptomyces oryzae</name>
    <dbReference type="NCBI Taxonomy" id="1434886"/>
    <lineage>
        <taxon>Bacteria</taxon>
        <taxon>Bacillati</taxon>
        <taxon>Actinomycetota</taxon>
        <taxon>Actinomycetes</taxon>
        <taxon>Kitasatosporales</taxon>
        <taxon>Streptomycetaceae</taxon>
        <taxon>Streptomyces</taxon>
    </lineage>
</organism>
<feature type="transmembrane region" description="Helical" evidence="7">
    <location>
        <begin position="293"/>
        <end position="313"/>
    </location>
</feature>
<dbReference type="PROSITE" id="PS50928">
    <property type="entry name" value="ABC_TM1"/>
    <property type="match status" value="1"/>
</dbReference>
<proteinExistence type="inferred from homology"/>
<evidence type="ECO:0000256" key="5">
    <source>
        <dbReference type="ARBA" id="ARBA00022989"/>
    </source>
</evidence>
<keyword evidence="4 7" id="KW-0812">Transmembrane</keyword>
<evidence type="ECO:0000256" key="2">
    <source>
        <dbReference type="ARBA" id="ARBA00022448"/>
    </source>
</evidence>
<feature type="domain" description="ABC transmembrane type-1" evidence="9">
    <location>
        <begin position="101"/>
        <end position="314"/>
    </location>
</feature>
<keyword evidence="6 7" id="KW-0472">Membrane</keyword>
<dbReference type="SUPFAM" id="SSF161098">
    <property type="entry name" value="MetI-like"/>
    <property type="match status" value="1"/>
</dbReference>
<dbReference type="Proteomes" id="UP001519064">
    <property type="component" value="Unassembled WGS sequence"/>
</dbReference>
<evidence type="ECO:0000256" key="4">
    <source>
        <dbReference type="ARBA" id="ARBA00022692"/>
    </source>
</evidence>
<feature type="transmembrane region" description="Helical" evidence="7">
    <location>
        <begin position="107"/>
        <end position="126"/>
    </location>
</feature>
<evidence type="ECO:0000259" key="9">
    <source>
        <dbReference type="PROSITE" id="PS50928"/>
    </source>
</evidence>
<evidence type="ECO:0000256" key="7">
    <source>
        <dbReference type="RuleBase" id="RU363032"/>
    </source>
</evidence>
<keyword evidence="5 7" id="KW-1133">Transmembrane helix</keyword>
<dbReference type="Pfam" id="PF00528">
    <property type="entry name" value="BPD_transp_1"/>
    <property type="match status" value="1"/>
</dbReference>
<dbReference type="EMBL" id="JADKMA010000045">
    <property type="protein sequence ID" value="MBO8192298.1"/>
    <property type="molecule type" value="Genomic_DNA"/>
</dbReference>
<keyword evidence="3" id="KW-1003">Cell membrane</keyword>
<gene>
    <name evidence="10" type="ORF">ITI46_11560</name>
</gene>
<feature type="transmembrane region" description="Helical" evidence="7">
    <location>
        <begin position="237"/>
        <end position="256"/>
    </location>
</feature>
<evidence type="ECO:0000256" key="6">
    <source>
        <dbReference type="ARBA" id="ARBA00023136"/>
    </source>
</evidence>
<feature type="transmembrane region" description="Helical" evidence="7">
    <location>
        <begin position="189"/>
        <end position="211"/>
    </location>
</feature>
<protein>
    <submittedName>
        <fullName evidence="10">Sugar ABC transporter permease</fullName>
    </submittedName>
</protein>
<feature type="transmembrane region" description="Helical" evidence="7">
    <location>
        <begin position="138"/>
        <end position="158"/>
    </location>
</feature>